<dbReference type="EMBL" id="GBRH01268946">
    <property type="protein sequence ID" value="JAD28949.1"/>
    <property type="molecule type" value="Transcribed_RNA"/>
</dbReference>
<dbReference type="AlphaFoldDB" id="A0A0A8YQ91"/>
<organism evidence="1">
    <name type="scientific">Arundo donax</name>
    <name type="common">Giant reed</name>
    <name type="synonym">Donax arundinaceus</name>
    <dbReference type="NCBI Taxonomy" id="35708"/>
    <lineage>
        <taxon>Eukaryota</taxon>
        <taxon>Viridiplantae</taxon>
        <taxon>Streptophyta</taxon>
        <taxon>Embryophyta</taxon>
        <taxon>Tracheophyta</taxon>
        <taxon>Spermatophyta</taxon>
        <taxon>Magnoliopsida</taxon>
        <taxon>Liliopsida</taxon>
        <taxon>Poales</taxon>
        <taxon>Poaceae</taxon>
        <taxon>PACMAD clade</taxon>
        <taxon>Arundinoideae</taxon>
        <taxon>Arundineae</taxon>
        <taxon>Arundo</taxon>
    </lineage>
</organism>
<reference evidence="1" key="2">
    <citation type="journal article" date="2015" name="Data Brief">
        <title>Shoot transcriptome of the giant reed, Arundo donax.</title>
        <authorList>
            <person name="Barrero R.A."/>
            <person name="Guerrero F.D."/>
            <person name="Moolhuijzen P."/>
            <person name="Goolsby J.A."/>
            <person name="Tidwell J."/>
            <person name="Bellgard S.E."/>
            <person name="Bellgard M.I."/>
        </authorList>
    </citation>
    <scope>NUCLEOTIDE SEQUENCE</scope>
    <source>
        <tissue evidence="1">Shoot tissue taken approximately 20 cm above the soil surface</tissue>
    </source>
</reference>
<reference evidence="1" key="1">
    <citation type="submission" date="2014-09" db="EMBL/GenBank/DDBJ databases">
        <authorList>
            <person name="Magalhaes I.L.F."/>
            <person name="Oliveira U."/>
            <person name="Santos F.R."/>
            <person name="Vidigal T.H.D.A."/>
            <person name="Brescovit A.D."/>
            <person name="Santos A.J."/>
        </authorList>
    </citation>
    <scope>NUCLEOTIDE SEQUENCE</scope>
    <source>
        <tissue evidence="1">Shoot tissue taken approximately 20 cm above the soil surface</tissue>
    </source>
</reference>
<protein>
    <submittedName>
        <fullName evidence="1">Uncharacterized protein</fullName>
    </submittedName>
</protein>
<accession>A0A0A8YQ91</accession>
<proteinExistence type="predicted"/>
<sequence length="21" mass="2425">MLHALMKLIASSLVRKLKIRC</sequence>
<name>A0A0A8YQ91_ARUDO</name>
<evidence type="ECO:0000313" key="1">
    <source>
        <dbReference type="EMBL" id="JAD28949.1"/>
    </source>
</evidence>